<dbReference type="EMBL" id="UYRR01008846">
    <property type="protein sequence ID" value="VDK24547.1"/>
    <property type="molecule type" value="Genomic_DNA"/>
</dbReference>
<dbReference type="GO" id="GO:0070534">
    <property type="term" value="P:protein K63-linked ubiquitination"/>
    <property type="evidence" value="ECO:0007669"/>
    <property type="project" value="UniProtKB-UniRule"/>
</dbReference>
<keyword evidence="9 12" id="KW-0833">Ubl conjugation pathway</keyword>
<dbReference type="PANTHER" id="PTHR43995:SF1">
    <property type="entry name" value="PRE-MRNA-PROCESSING FACTOR 19"/>
    <property type="match status" value="1"/>
</dbReference>
<dbReference type="InterPro" id="IPR013915">
    <property type="entry name" value="Prp19_cc"/>
</dbReference>
<evidence type="ECO:0000313" key="15">
    <source>
        <dbReference type="Proteomes" id="UP000267096"/>
    </source>
</evidence>
<dbReference type="UniPathway" id="UPA00143"/>
<sequence>MTALYTCSISNEPAEVPVVSPASGRIFEKRLITKYINENGTDPITNQPLTVEQLIELKTDGSNAMPRTISGTSIPSLLKLLQDEWDACMLNSFMLREQLQTARQELSHTLYQHDGACRVIARLSKELNAAREALSTLKPHANVDMAQSGDMAMDT</sequence>
<dbReference type="GO" id="GO:0000398">
    <property type="term" value="P:mRNA splicing, via spliceosome"/>
    <property type="evidence" value="ECO:0007669"/>
    <property type="project" value="InterPro"/>
</dbReference>
<evidence type="ECO:0000256" key="12">
    <source>
        <dbReference type="RuleBase" id="RU367101"/>
    </source>
</evidence>
<dbReference type="AlphaFoldDB" id="A0A0M3JBN3"/>
<dbReference type="GO" id="GO:0006281">
    <property type="term" value="P:DNA repair"/>
    <property type="evidence" value="ECO:0007669"/>
    <property type="project" value="UniProtKB-KW"/>
</dbReference>
<dbReference type="GO" id="GO:0005737">
    <property type="term" value="C:cytoplasm"/>
    <property type="evidence" value="ECO:0007669"/>
    <property type="project" value="TreeGrafter"/>
</dbReference>
<reference evidence="14 15" key="2">
    <citation type="submission" date="2018-11" db="EMBL/GenBank/DDBJ databases">
        <authorList>
            <consortium name="Pathogen Informatics"/>
        </authorList>
    </citation>
    <scope>NUCLEOTIDE SEQUENCE [LARGE SCALE GENOMIC DNA]</scope>
</reference>
<protein>
    <recommendedName>
        <fullName evidence="12">Pre-mRNA-processing factor 19</fullName>
        <ecNumber evidence="12">2.3.2.27</ecNumber>
    </recommendedName>
</protein>
<evidence type="ECO:0000256" key="6">
    <source>
        <dbReference type="ARBA" id="ARBA00022679"/>
    </source>
</evidence>
<dbReference type="Pfam" id="PF04564">
    <property type="entry name" value="U-box"/>
    <property type="match status" value="1"/>
</dbReference>
<dbReference type="GO" id="GO:0061630">
    <property type="term" value="F:ubiquitin protein ligase activity"/>
    <property type="evidence" value="ECO:0007669"/>
    <property type="project" value="UniProtKB-UniRule"/>
</dbReference>
<dbReference type="Pfam" id="PF08606">
    <property type="entry name" value="Prp19"/>
    <property type="match status" value="1"/>
</dbReference>
<evidence type="ECO:0000256" key="2">
    <source>
        <dbReference type="ARBA" id="ARBA00004906"/>
    </source>
</evidence>
<comment type="subunit">
    <text evidence="12">Homotetramer.</text>
</comment>
<evidence type="ECO:0000256" key="3">
    <source>
        <dbReference type="ARBA" id="ARBA00006388"/>
    </source>
</evidence>
<comment type="function">
    <text evidence="12">Ubiquitin-protein ligase which is mainly involved pre-mRNA splicing and DNA repair. Required for pre-mRNA splicing as component of the spliceosome.</text>
</comment>
<evidence type="ECO:0000256" key="7">
    <source>
        <dbReference type="ARBA" id="ARBA00022728"/>
    </source>
</evidence>
<dbReference type="SUPFAM" id="SSF57850">
    <property type="entry name" value="RING/U-box"/>
    <property type="match status" value="1"/>
</dbReference>
<dbReference type="InterPro" id="IPR055340">
    <property type="entry name" value="RING-Ubox_PRP19"/>
</dbReference>
<dbReference type="InterPro" id="IPR013083">
    <property type="entry name" value="Znf_RING/FYVE/PHD"/>
</dbReference>
<keyword evidence="8" id="KW-0677">Repeat</keyword>
<evidence type="ECO:0000256" key="5">
    <source>
        <dbReference type="ARBA" id="ARBA00022664"/>
    </source>
</evidence>
<evidence type="ECO:0000256" key="1">
    <source>
        <dbReference type="ARBA" id="ARBA00004123"/>
    </source>
</evidence>
<keyword evidence="15" id="KW-1185">Reference proteome</keyword>
<comment type="catalytic activity">
    <reaction evidence="12">
        <text>S-ubiquitinyl-[E2 ubiquitin-conjugating enzyme]-L-cysteine + [acceptor protein]-L-lysine = [E2 ubiquitin-conjugating enzyme]-L-cysteine + N(6)-ubiquitinyl-[acceptor protein]-L-lysine.</text>
        <dbReference type="EC" id="2.3.2.27"/>
    </reaction>
</comment>
<keyword evidence="11 12" id="KW-0539">Nucleus</keyword>
<dbReference type="CDD" id="cd16656">
    <property type="entry name" value="RING-Ubox_PRP19"/>
    <property type="match status" value="1"/>
</dbReference>
<accession>A0A0M3JBN3</accession>
<feature type="domain" description="U-box" evidence="13">
    <location>
        <begin position="1"/>
        <end position="79"/>
    </location>
</feature>
<comment type="subcellular location">
    <subcellularLocation>
        <location evidence="1 12">Nucleus</location>
    </subcellularLocation>
</comment>
<evidence type="ECO:0000313" key="16">
    <source>
        <dbReference type="WBParaSite" id="ASIM_0000500901-mRNA-1"/>
    </source>
</evidence>
<gene>
    <name evidence="14" type="ORF">ASIM_LOCUS4819</name>
</gene>
<dbReference type="EC" id="2.3.2.27" evidence="12"/>
<dbReference type="WBParaSite" id="ASIM_0000500901-mRNA-1">
    <property type="protein sequence ID" value="ASIM_0000500901-mRNA-1"/>
    <property type="gene ID" value="ASIM_0000500901"/>
</dbReference>
<keyword evidence="6 12" id="KW-0808">Transferase</keyword>
<dbReference type="InterPro" id="IPR038959">
    <property type="entry name" value="Prp19"/>
</dbReference>
<keyword evidence="12" id="KW-0234">DNA repair</keyword>
<evidence type="ECO:0000313" key="14">
    <source>
        <dbReference type="EMBL" id="VDK24547.1"/>
    </source>
</evidence>
<keyword evidence="12" id="KW-0227">DNA damage</keyword>
<dbReference type="GO" id="GO:0000974">
    <property type="term" value="C:Prp19 complex"/>
    <property type="evidence" value="ECO:0007669"/>
    <property type="project" value="UniProtKB-UniRule"/>
</dbReference>
<dbReference type="InterPro" id="IPR003613">
    <property type="entry name" value="Ubox_domain"/>
</dbReference>
<dbReference type="FunFam" id="3.30.40.10:FF:000027">
    <property type="entry name" value="Pre-mRNA-processing factor 19, putative"/>
    <property type="match status" value="1"/>
</dbReference>
<evidence type="ECO:0000256" key="10">
    <source>
        <dbReference type="ARBA" id="ARBA00023187"/>
    </source>
</evidence>
<evidence type="ECO:0000259" key="13">
    <source>
        <dbReference type="PROSITE" id="PS51698"/>
    </source>
</evidence>
<proteinExistence type="inferred from homology"/>
<comment type="pathway">
    <text evidence="2 12">Protein modification; protein ubiquitination.</text>
</comment>
<evidence type="ECO:0000256" key="4">
    <source>
        <dbReference type="ARBA" id="ARBA00022574"/>
    </source>
</evidence>
<keyword evidence="7 12" id="KW-0747">Spliceosome</keyword>
<keyword evidence="4" id="KW-0853">WD repeat</keyword>
<dbReference type="PANTHER" id="PTHR43995">
    <property type="entry name" value="PRE-MRNA-PROCESSING FACTOR 19"/>
    <property type="match status" value="1"/>
</dbReference>
<dbReference type="Proteomes" id="UP000267096">
    <property type="component" value="Unassembled WGS sequence"/>
</dbReference>
<keyword evidence="10 12" id="KW-0508">mRNA splicing</keyword>
<evidence type="ECO:0000256" key="11">
    <source>
        <dbReference type="ARBA" id="ARBA00023242"/>
    </source>
</evidence>
<evidence type="ECO:0000256" key="8">
    <source>
        <dbReference type="ARBA" id="ARBA00022737"/>
    </source>
</evidence>
<reference evidence="16" key="1">
    <citation type="submission" date="2017-02" db="UniProtKB">
        <authorList>
            <consortium name="WormBaseParasite"/>
        </authorList>
    </citation>
    <scope>IDENTIFICATION</scope>
</reference>
<dbReference type="Gene3D" id="3.30.40.10">
    <property type="entry name" value="Zinc/RING finger domain, C3HC4 (zinc finger)"/>
    <property type="match status" value="1"/>
</dbReference>
<dbReference type="GO" id="GO:0071006">
    <property type="term" value="C:U2-type catalytic step 1 spliceosome"/>
    <property type="evidence" value="ECO:0007669"/>
    <property type="project" value="TreeGrafter"/>
</dbReference>
<dbReference type="PROSITE" id="PS51698">
    <property type="entry name" value="U_BOX"/>
    <property type="match status" value="1"/>
</dbReference>
<keyword evidence="5 12" id="KW-0507">mRNA processing</keyword>
<dbReference type="OrthoDB" id="687049at2759"/>
<evidence type="ECO:0000256" key="9">
    <source>
        <dbReference type="ARBA" id="ARBA00022786"/>
    </source>
</evidence>
<name>A0A0M3JBN3_ANISI</name>
<comment type="similarity">
    <text evidence="3 12">Belongs to the WD repeat PRP19 family.</text>
</comment>
<organism evidence="16">
    <name type="scientific">Anisakis simplex</name>
    <name type="common">Herring worm</name>
    <dbReference type="NCBI Taxonomy" id="6269"/>
    <lineage>
        <taxon>Eukaryota</taxon>
        <taxon>Metazoa</taxon>
        <taxon>Ecdysozoa</taxon>
        <taxon>Nematoda</taxon>
        <taxon>Chromadorea</taxon>
        <taxon>Rhabditida</taxon>
        <taxon>Spirurina</taxon>
        <taxon>Ascaridomorpha</taxon>
        <taxon>Ascaridoidea</taxon>
        <taxon>Anisakidae</taxon>
        <taxon>Anisakis</taxon>
        <taxon>Anisakis simplex complex</taxon>
    </lineage>
</organism>
<dbReference type="SMART" id="SM00504">
    <property type="entry name" value="Ubox"/>
    <property type="match status" value="1"/>
</dbReference>